<proteinExistence type="predicted"/>
<evidence type="ECO:0000313" key="1">
    <source>
        <dbReference type="EMBL" id="KAJ1109245.1"/>
    </source>
</evidence>
<keyword evidence="2" id="KW-1185">Reference proteome</keyword>
<dbReference type="InterPro" id="IPR004244">
    <property type="entry name" value="Transposase_22"/>
</dbReference>
<dbReference type="PANTHER" id="PTHR11505">
    <property type="entry name" value="L1 TRANSPOSABLE ELEMENT-RELATED"/>
    <property type="match status" value="1"/>
</dbReference>
<gene>
    <name evidence="1" type="ORF">NDU88_006608</name>
</gene>
<dbReference type="AlphaFoldDB" id="A0AAV7MZQ6"/>
<reference evidence="1" key="1">
    <citation type="journal article" date="2022" name="bioRxiv">
        <title>Sequencing and chromosome-scale assembly of the giantPleurodeles waltlgenome.</title>
        <authorList>
            <person name="Brown T."/>
            <person name="Elewa A."/>
            <person name="Iarovenko S."/>
            <person name="Subramanian E."/>
            <person name="Araus A.J."/>
            <person name="Petzold A."/>
            <person name="Susuki M."/>
            <person name="Suzuki K.-i.T."/>
            <person name="Hayashi T."/>
            <person name="Toyoda A."/>
            <person name="Oliveira C."/>
            <person name="Osipova E."/>
            <person name="Leigh N.D."/>
            <person name="Simon A."/>
            <person name="Yun M.H."/>
        </authorList>
    </citation>
    <scope>NUCLEOTIDE SEQUENCE</scope>
    <source>
        <strain evidence="1">20211129_DDA</strain>
        <tissue evidence="1">Liver</tissue>
    </source>
</reference>
<organism evidence="1 2">
    <name type="scientific">Pleurodeles waltl</name>
    <name type="common">Iberian ribbed newt</name>
    <dbReference type="NCBI Taxonomy" id="8319"/>
    <lineage>
        <taxon>Eukaryota</taxon>
        <taxon>Metazoa</taxon>
        <taxon>Chordata</taxon>
        <taxon>Craniata</taxon>
        <taxon>Vertebrata</taxon>
        <taxon>Euteleostomi</taxon>
        <taxon>Amphibia</taxon>
        <taxon>Batrachia</taxon>
        <taxon>Caudata</taxon>
        <taxon>Salamandroidea</taxon>
        <taxon>Salamandridae</taxon>
        <taxon>Pleurodelinae</taxon>
        <taxon>Pleurodeles</taxon>
    </lineage>
</organism>
<accession>A0AAV7MZQ6</accession>
<protein>
    <submittedName>
        <fullName evidence="1">Uncharacterized protein</fullName>
    </submittedName>
</protein>
<evidence type="ECO:0000313" key="2">
    <source>
        <dbReference type="Proteomes" id="UP001066276"/>
    </source>
</evidence>
<dbReference type="Proteomes" id="UP001066276">
    <property type="component" value="Chromosome 9"/>
</dbReference>
<comment type="caution">
    <text evidence="1">The sequence shown here is derived from an EMBL/GenBank/DDBJ whole genome shotgun (WGS) entry which is preliminary data.</text>
</comment>
<sequence length="209" mass="23997">MDKYGVAKQTVAVDGIEVEMPGTAKFSLGANMAAIWDLKNSLEPKLDAVTVDVNLLRANLQKMSKKVSSAELCINLLQSMSKNVEEQVQYLTKHHTLMAARLEDQEDRARRNNIRVVGVHEGAEGLSVDFFLEDLIVKTLRPNRLLKFFTIEQRHRALILKPRVPQRTFISRVFSYRDRDTILQAARSHSNMSYENTMIWFFPDFTLQV</sequence>
<dbReference type="Gene3D" id="3.30.70.1820">
    <property type="entry name" value="L1 transposable element, RRM domain"/>
    <property type="match status" value="1"/>
</dbReference>
<name>A0AAV7MZQ6_PLEWA</name>
<dbReference type="EMBL" id="JANPWB010000013">
    <property type="protein sequence ID" value="KAJ1109245.1"/>
    <property type="molecule type" value="Genomic_DNA"/>
</dbReference>